<dbReference type="PANTHER" id="PTHR13228:SF3">
    <property type="entry name" value="CONSERVED OLIGOMERIC GOLGI COMPLEX SUBUNIT 5"/>
    <property type="match status" value="1"/>
</dbReference>
<dbReference type="EMBL" id="JABSTR010000002">
    <property type="protein sequence ID" value="KAH9363650.1"/>
    <property type="molecule type" value="Genomic_DNA"/>
</dbReference>
<dbReference type="OMA" id="SETICTQ"/>
<protein>
    <submittedName>
        <fullName evidence="1">Uncharacterized protein</fullName>
    </submittedName>
</protein>
<gene>
    <name evidence="1" type="ORF">HPB48_000001</name>
</gene>
<dbReference type="InterPro" id="IPR019465">
    <property type="entry name" value="Cog5"/>
</dbReference>
<dbReference type="Proteomes" id="UP000821853">
    <property type="component" value="Chromosome 10"/>
</dbReference>
<accession>A0A9J6FKP3</accession>
<proteinExistence type="predicted"/>
<dbReference type="GO" id="GO:0017119">
    <property type="term" value="C:Golgi transport complex"/>
    <property type="evidence" value="ECO:0007669"/>
    <property type="project" value="InterPro"/>
</dbReference>
<keyword evidence="2" id="KW-1185">Reference proteome</keyword>
<evidence type="ECO:0000313" key="2">
    <source>
        <dbReference type="Proteomes" id="UP000821853"/>
    </source>
</evidence>
<name>A0A9J6FKP3_HAELO</name>
<dbReference type="GO" id="GO:0006891">
    <property type="term" value="P:intra-Golgi vesicle-mediated transport"/>
    <property type="evidence" value="ECO:0007669"/>
    <property type="project" value="InterPro"/>
</dbReference>
<dbReference type="AlphaFoldDB" id="A0A9J6FKP3"/>
<organism evidence="1 2">
    <name type="scientific">Haemaphysalis longicornis</name>
    <name type="common">Bush tick</name>
    <dbReference type="NCBI Taxonomy" id="44386"/>
    <lineage>
        <taxon>Eukaryota</taxon>
        <taxon>Metazoa</taxon>
        <taxon>Ecdysozoa</taxon>
        <taxon>Arthropoda</taxon>
        <taxon>Chelicerata</taxon>
        <taxon>Arachnida</taxon>
        <taxon>Acari</taxon>
        <taxon>Parasitiformes</taxon>
        <taxon>Ixodida</taxon>
        <taxon>Ixodoidea</taxon>
        <taxon>Ixodidae</taxon>
        <taxon>Haemaphysalinae</taxon>
        <taxon>Haemaphysalis</taxon>
    </lineage>
</organism>
<reference evidence="1 2" key="1">
    <citation type="journal article" date="2020" name="Cell">
        <title>Large-Scale Comparative Analyses of Tick Genomes Elucidate Their Genetic Diversity and Vector Capacities.</title>
        <authorList>
            <consortium name="Tick Genome and Microbiome Consortium (TIGMIC)"/>
            <person name="Jia N."/>
            <person name="Wang J."/>
            <person name="Shi W."/>
            <person name="Du L."/>
            <person name="Sun Y."/>
            <person name="Zhan W."/>
            <person name="Jiang J.F."/>
            <person name="Wang Q."/>
            <person name="Zhang B."/>
            <person name="Ji P."/>
            <person name="Bell-Sakyi L."/>
            <person name="Cui X.M."/>
            <person name="Yuan T.T."/>
            <person name="Jiang B.G."/>
            <person name="Yang W.F."/>
            <person name="Lam T.T."/>
            <person name="Chang Q.C."/>
            <person name="Ding S.J."/>
            <person name="Wang X.J."/>
            <person name="Zhu J.G."/>
            <person name="Ruan X.D."/>
            <person name="Zhao L."/>
            <person name="Wei J.T."/>
            <person name="Ye R.Z."/>
            <person name="Que T.C."/>
            <person name="Du C.H."/>
            <person name="Zhou Y.H."/>
            <person name="Cheng J.X."/>
            <person name="Dai P.F."/>
            <person name="Guo W.B."/>
            <person name="Han X.H."/>
            <person name="Huang E.J."/>
            <person name="Li L.F."/>
            <person name="Wei W."/>
            <person name="Gao Y.C."/>
            <person name="Liu J.Z."/>
            <person name="Shao H.Z."/>
            <person name="Wang X."/>
            <person name="Wang C.C."/>
            <person name="Yang T.C."/>
            <person name="Huo Q.B."/>
            <person name="Li W."/>
            <person name="Chen H.Y."/>
            <person name="Chen S.E."/>
            <person name="Zhou L.G."/>
            <person name="Ni X.B."/>
            <person name="Tian J.H."/>
            <person name="Sheng Y."/>
            <person name="Liu T."/>
            <person name="Pan Y.S."/>
            <person name="Xia L.Y."/>
            <person name="Li J."/>
            <person name="Zhao F."/>
            <person name="Cao W.C."/>
        </authorList>
    </citation>
    <scope>NUCLEOTIDE SEQUENCE [LARGE SCALE GENOMIC DNA]</scope>
    <source>
        <strain evidence="1">HaeL-2018</strain>
    </source>
</reference>
<dbReference type="OrthoDB" id="18786at2759"/>
<sequence length="285" mass="31345">MAHVTLRVSAVDARLCRLVARNVAQAVHQLCARCEQLACLEGSEALQVNGPATQAQQCNAALLHLLHCFQAQMDSSVEAVIQSIVQPLLAAVSQSVEAIILTMHEEDFNTPAVERMATPDAPCSLYMRELQQFLSHCQNDFFSAWPPAPAVTQGVRDLASRSLELLVRHASLVRPLSEGGKMRLAADFAQMEMALAPLGQPLADLGRPYKIKARNLTAYTRMCVQVLRALRPLLFQSPQHVAQSPMLGEVVPHSLVLHFLFAKAPPELRSPYEVRLFSARGDSRP</sequence>
<dbReference type="VEuPathDB" id="VectorBase:HLOH_041292"/>
<evidence type="ECO:0000313" key="1">
    <source>
        <dbReference type="EMBL" id="KAH9363650.1"/>
    </source>
</evidence>
<dbReference type="PANTHER" id="PTHR13228">
    <property type="entry name" value="CONSERVED OLIGOMERIC GOLGI COMPLEX COMPONENT 5"/>
    <property type="match status" value="1"/>
</dbReference>
<comment type="caution">
    <text evidence="1">The sequence shown here is derived from an EMBL/GenBank/DDBJ whole genome shotgun (WGS) entry which is preliminary data.</text>
</comment>